<accession>A0A834IJU5</accession>
<feature type="chain" id="PRO_5032344060" evidence="1">
    <location>
        <begin position="24"/>
        <end position="81"/>
    </location>
</feature>
<protein>
    <submittedName>
        <fullName evidence="2">Uncharacterized protein</fullName>
    </submittedName>
</protein>
<dbReference type="EMBL" id="JAACXV010000377">
    <property type="protein sequence ID" value="KAF7279040.1"/>
    <property type="molecule type" value="Genomic_DNA"/>
</dbReference>
<sequence>MDFKLKIVLLSVLLVLQISNTSSVPLLDPIDECILTCDACFKGQTLLNCANDCIFTQAVMNDHWKLFCPFFDANTPAVKMI</sequence>
<evidence type="ECO:0000256" key="1">
    <source>
        <dbReference type="SAM" id="SignalP"/>
    </source>
</evidence>
<comment type="caution">
    <text evidence="2">The sequence shown here is derived from an EMBL/GenBank/DDBJ whole genome shotgun (WGS) entry which is preliminary data.</text>
</comment>
<dbReference type="OrthoDB" id="7664156at2759"/>
<evidence type="ECO:0000313" key="3">
    <source>
        <dbReference type="Proteomes" id="UP000625711"/>
    </source>
</evidence>
<organism evidence="2 3">
    <name type="scientific">Rhynchophorus ferrugineus</name>
    <name type="common">Red palm weevil</name>
    <name type="synonym">Curculio ferrugineus</name>
    <dbReference type="NCBI Taxonomy" id="354439"/>
    <lineage>
        <taxon>Eukaryota</taxon>
        <taxon>Metazoa</taxon>
        <taxon>Ecdysozoa</taxon>
        <taxon>Arthropoda</taxon>
        <taxon>Hexapoda</taxon>
        <taxon>Insecta</taxon>
        <taxon>Pterygota</taxon>
        <taxon>Neoptera</taxon>
        <taxon>Endopterygota</taxon>
        <taxon>Coleoptera</taxon>
        <taxon>Polyphaga</taxon>
        <taxon>Cucujiformia</taxon>
        <taxon>Curculionidae</taxon>
        <taxon>Dryophthorinae</taxon>
        <taxon>Rhynchophorus</taxon>
    </lineage>
</organism>
<evidence type="ECO:0000313" key="2">
    <source>
        <dbReference type="EMBL" id="KAF7279040.1"/>
    </source>
</evidence>
<reference evidence="2" key="1">
    <citation type="submission" date="2020-08" db="EMBL/GenBank/DDBJ databases">
        <title>Genome sequencing and assembly of the red palm weevil Rhynchophorus ferrugineus.</title>
        <authorList>
            <person name="Dias G.B."/>
            <person name="Bergman C.M."/>
            <person name="Manee M."/>
        </authorList>
    </citation>
    <scope>NUCLEOTIDE SEQUENCE</scope>
    <source>
        <strain evidence="2">AA-2017</strain>
        <tissue evidence="2">Whole larva</tissue>
    </source>
</reference>
<dbReference type="AlphaFoldDB" id="A0A834IJU5"/>
<name>A0A834IJU5_RHYFE</name>
<keyword evidence="1" id="KW-0732">Signal</keyword>
<keyword evidence="3" id="KW-1185">Reference proteome</keyword>
<feature type="signal peptide" evidence="1">
    <location>
        <begin position="1"/>
        <end position="23"/>
    </location>
</feature>
<gene>
    <name evidence="2" type="ORF">GWI33_007680</name>
</gene>
<proteinExistence type="predicted"/>
<dbReference type="Proteomes" id="UP000625711">
    <property type="component" value="Unassembled WGS sequence"/>
</dbReference>